<dbReference type="RefSeq" id="WP_425345157.1">
    <property type="nucleotide sequence ID" value="NZ_JBGUBD010000004.1"/>
</dbReference>
<sequence>MNQSHHKPPQRPRSDASCRDNDRPHCPVCGSPGVEKKQKWFCQRCGLLLATCCN</sequence>
<evidence type="ECO:0000313" key="2">
    <source>
        <dbReference type="EMBL" id="MFA9478233.1"/>
    </source>
</evidence>
<keyword evidence="3" id="KW-1185">Reference proteome</keyword>
<evidence type="ECO:0000313" key="3">
    <source>
        <dbReference type="Proteomes" id="UP001575105"/>
    </source>
</evidence>
<protein>
    <submittedName>
        <fullName evidence="2">Uncharacterized protein</fullName>
    </submittedName>
</protein>
<dbReference type="EMBL" id="JBGUBD010000004">
    <property type="protein sequence ID" value="MFA9478233.1"/>
    <property type="molecule type" value="Genomic_DNA"/>
</dbReference>
<evidence type="ECO:0000256" key="1">
    <source>
        <dbReference type="SAM" id="MobiDB-lite"/>
    </source>
</evidence>
<name>A0ABV4U5M7_9BACT</name>
<feature type="compositionally biased region" description="Basic and acidic residues" evidence="1">
    <location>
        <begin position="12"/>
        <end position="22"/>
    </location>
</feature>
<dbReference type="Proteomes" id="UP001575105">
    <property type="component" value="Unassembled WGS sequence"/>
</dbReference>
<organism evidence="2 3">
    <name type="scientific">Natronomicrosphaera hydrolytica</name>
    <dbReference type="NCBI Taxonomy" id="3242702"/>
    <lineage>
        <taxon>Bacteria</taxon>
        <taxon>Pseudomonadati</taxon>
        <taxon>Planctomycetota</taxon>
        <taxon>Phycisphaerae</taxon>
        <taxon>Phycisphaerales</taxon>
        <taxon>Phycisphaeraceae</taxon>
        <taxon>Natronomicrosphaera</taxon>
    </lineage>
</organism>
<proteinExistence type="predicted"/>
<reference evidence="2 3" key="1">
    <citation type="submission" date="2024-08" db="EMBL/GenBank/DDBJ databases">
        <title>Whole-genome sequencing of halo(alkali)philic microorganisms from hypersaline lakes.</title>
        <authorList>
            <person name="Sorokin D.Y."/>
            <person name="Merkel A.Y."/>
            <person name="Messina E."/>
            <person name="Yakimov M."/>
        </authorList>
    </citation>
    <scope>NUCLEOTIDE SEQUENCE [LARGE SCALE GENOMIC DNA]</scope>
    <source>
        <strain evidence="2 3">AB-hyl4</strain>
    </source>
</reference>
<feature type="compositionally biased region" description="Basic residues" evidence="1">
    <location>
        <begin position="1"/>
        <end position="10"/>
    </location>
</feature>
<comment type="caution">
    <text evidence="2">The sequence shown here is derived from an EMBL/GenBank/DDBJ whole genome shotgun (WGS) entry which is preliminary data.</text>
</comment>
<gene>
    <name evidence="2" type="ORF">ACERK3_07980</name>
</gene>
<accession>A0ABV4U5M7</accession>
<feature type="region of interest" description="Disordered" evidence="1">
    <location>
        <begin position="1"/>
        <end position="22"/>
    </location>
</feature>